<dbReference type="GO" id="GO:0005576">
    <property type="term" value="C:extracellular region"/>
    <property type="evidence" value="ECO:0007669"/>
    <property type="project" value="UniProtKB-SubCell"/>
</dbReference>
<dbReference type="InterPro" id="IPR014756">
    <property type="entry name" value="Ig_E-set"/>
</dbReference>
<evidence type="ECO:0000313" key="5">
    <source>
        <dbReference type="EMBL" id="ROT73473.1"/>
    </source>
</evidence>
<dbReference type="OrthoDB" id="6332846at2759"/>
<reference evidence="5 6" key="1">
    <citation type="submission" date="2018-04" db="EMBL/GenBank/DDBJ databases">
        <authorList>
            <person name="Zhang X."/>
            <person name="Yuan J."/>
            <person name="Li F."/>
            <person name="Xiang J."/>
        </authorList>
    </citation>
    <scope>NUCLEOTIDE SEQUENCE [LARGE SCALE GENOMIC DNA]</scope>
    <source>
        <tissue evidence="5">Muscle</tissue>
    </source>
</reference>
<dbReference type="SUPFAM" id="SSF81296">
    <property type="entry name" value="E set domains"/>
    <property type="match status" value="1"/>
</dbReference>
<reference evidence="5 6" key="2">
    <citation type="submission" date="2019-01" db="EMBL/GenBank/DDBJ databases">
        <title>The decoding of complex shrimp genome reveals the adaptation for benthos swimmer, frequently molting mechanism and breeding impact on genome.</title>
        <authorList>
            <person name="Sun Y."/>
            <person name="Gao Y."/>
            <person name="Yu Y."/>
        </authorList>
    </citation>
    <scope>NUCLEOTIDE SEQUENCE [LARGE SCALE GENOMIC DNA]</scope>
    <source>
        <tissue evidence="5">Muscle</tissue>
    </source>
</reference>
<comment type="caution">
    <text evidence="5">The sequence shown here is derived from an EMBL/GenBank/DDBJ whole genome shotgun (WGS) entry which is preliminary data.</text>
</comment>
<dbReference type="STRING" id="6689.A0A3R7QP11"/>
<keyword evidence="3" id="KW-0964">Secreted</keyword>
<name>A0A3R7QP11_PENVA</name>
<protein>
    <submittedName>
        <fullName evidence="5">Ecdysteroid regulated-like protein</fullName>
    </submittedName>
</protein>
<dbReference type="InterPro" id="IPR003172">
    <property type="entry name" value="ML_dom"/>
</dbReference>
<comment type="subcellular location">
    <subcellularLocation>
        <location evidence="1">Secreted</location>
    </subcellularLocation>
</comment>
<dbReference type="AlphaFoldDB" id="A0A3R7QP11"/>
<comment type="similarity">
    <text evidence="2">Belongs to the NPC2 family.</text>
</comment>
<dbReference type="Gene3D" id="2.60.40.770">
    <property type="match status" value="1"/>
</dbReference>
<dbReference type="Pfam" id="PF02221">
    <property type="entry name" value="E1_DerP2_DerF2"/>
    <property type="match status" value="1"/>
</dbReference>
<evidence type="ECO:0000259" key="4">
    <source>
        <dbReference type="Pfam" id="PF02221"/>
    </source>
</evidence>
<evidence type="ECO:0000313" key="6">
    <source>
        <dbReference type="Proteomes" id="UP000283509"/>
    </source>
</evidence>
<evidence type="ECO:0000256" key="1">
    <source>
        <dbReference type="ARBA" id="ARBA00004613"/>
    </source>
</evidence>
<sequence>MKGSVASDVVLNLEDCDTLPCLLERGRSYAVNFIFTASQPSTSLTIGASASIAGVNVPWPGIDTDGCAWLEGTSTPCPYAGGARVDWTMQAQVLSVYPAVSERFFN</sequence>
<gene>
    <name evidence="5" type="ORF">C7M84_008138</name>
</gene>
<proteinExistence type="inferred from homology"/>
<accession>A0A3R7QP11</accession>
<organism evidence="5 6">
    <name type="scientific">Penaeus vannamei</name>
    <name type="common">Whiteleg shrimp</name>
    <name type="synonym">Litopenaeus vannamei</name>
    <dbReference type="NCBI Taxonomy" id="6689"/>
    <lineage>
        <taxon>Eukaryota</taxon>
        <taxon>Metazoa</taxon>
        <taxon>Ecdysozoa</taxon>
        <taxon>Arthropoda</taxon>
        <taxon>Crustacea</taxon>
        <taxon>Multicrustacea</taxon>
        <taxon>Malacostraca</taxon>
        <taxon>Eumalacostraca</taxon>
        <taxon>Eucarida</taxon>
        <taxon>Decapoda</taxon>
        <taxon>Dendrobranchiata</taxon>
        <taxon>Penaeoidea</taxon>
        <taxon>Penaeidae</taxon>
        <taxon>Penaeus</taxon>
    </lineage>
</organism>
<feature type="domain" description="MD-2-related lipid-recognition" evidence="4">
    <location>
        <begin position="14"/>
        <end position="101"/>
    </location>
</feature>
<dbReference type="Proteomes" id="UP000283509">
    <property type="component" value="Unassembled WGS sequence"/>
</dbReference>
<dbReference type="EMBL" id="QCYY01002026">
    <property type="protein sequence ID" value="ROT73473.1"/>
    <property type="molecule type" value="Genomic_DNA"/>
</dbReference>
<dbReference type="FunFam" id="2.60.40.770:FF:000001">
    <property type="entry name" value="NPC intracellular cholesterol transporter 2"/>
    <property type="match status" value="1"/>
</dbReference>
<evidence type="ECO:0000256" key="2">
    <source>
        <dbReference type="ARBA" id="ARBA00006370"/>
    </source>
</evidence>
<evidence type="ECO:0000256" key="3">
    <source>
        <dbReference type="ARBA" id="ARBA00022525"/>
    </source>
</evidence>
<keyword evidence="6" id="KW-1185">Reference proteome</keyword>